<dbReference type="AlphaFoldDB" id="A0A835MRM6"/>
<dbReference type="SUPFAM" id="SSF51197">
    <property type="entry name" value="Clavaminate synthase-like"/>
    <property type="match status" value="1"/>
</dbReference>
<evidence type="ECO:0000313" key="3">
    <source>
        <dbReference type="Proteomes" id="UP000657918"/>
    </source>
</evidence>
<keyword evidence="3" id="KW-1185">Reference proteome</keyword>
<comment type="caution">
    <text evidence="2">The sequence shown here is derived from an EMBL/GenBank/DDBJ whole genome shotgun (WGS) entry which is preliminary data.</text>
</comment>
<name>A0A835MRM6_9ROSI</name>
<dbReference type="Proteomes" id="UP000657918">
    <property type="component" value="Chromosome 16"/>
</dbReference>
<evidence type="ECO:0000313" key="2">
    <source>
        <dbReference type="EMBL" id="KAF9667073.1"/>
    </source>
</evidence>
<reference evidence="2 3" key="1">
    <citation type="submission" date="2020-10" db="EMBL/GenBank/DDBJ databases">
        <title>Plant Genome Project.</title>
        <authorList>
            <person name="Zhang R.-G."/>
        </authorList>
    </citation>
    <scope>NUCLEOTIDE SEQUENCE [LARGE SCALE GENOMIC DNA]</scope>
    <source>
        <strain evidence="2">FAFU-HL-1</strain>
        <tissue evidence="2">Leaf</tissue>
    </source>
</reference>
<dbReference type="Gene3D" id="2.60.120.330">
    <property type="entry name" value="B-lactam Antibiotic, Isopenicillin N Synthase, Chain"/>
    <property type="match status" value="1"/>
</dbReference>
<proteinExistence type="predicted"/>
<evidence type="ECO:0000256" key="1">
    <source>
        <dbReference type="SAM" id="MobiDB-lite"/>
    </source>
</evidence>
<dbReference type="InterPro" id="IPR027443">
    <property type="entry name" value="IPNS-like_sf"/>
</dbReference>
<dbReference type="EMBL" id="JADGMS010000016">
    <property type="protein sequence ID" value="KAF9667073.1"/>
    <property type="molecule type" value="Genomic_DNA"/>
</dbReference>
<organism evidence="2 3">
    <name type="scientific">Salix dunnii</name>
    <dbReference type="NCBI Taxonomy" id="1413687"/>
    <lineage>
        <taxon>Eukaryota</taxon>
        <taxon>Viridiplantae</taxon>
        <taxon>Streptophyta</taxon>
        <taxon>Embryophyta</taxon>
        <taxon>Tracheophyta</taxon>
        <taxon>Spermatophyta</taxon>
        <taxon>Magnoliopsida</taxon>
        <taxon>eudicotyledons</taxon>
        <taxon>Gunneridae</taxon>
        <taxon>Pentapetalae</taxon>
        <taxon>rosids</taxon>
        <taxon>fabids</taxon>
        <taxon>Malpighiales</taxon>
        <taxon>Salicaceae</taxon>
        <taxon>Saliceae</taxon>
        <taxon>Salix</taxon>
    </lineage>
</organism>
<dbReference type="OrthoDB" id="411615at2759"/>
<gene>
    <name evidence="2" type="ORF">SADUNF_Sadunf16G0295000</name>
</gene>
<feature type="region of interest" description="Disordered" evidence="1">
    <location>
        <begin position="45"/>
        <end position="73"/>
    </location>
</feature>
<accession>A0A835MRM6</accession>
<sequence>MAELNQEAVSEERAVVTATSEVAVIEAEDFAEREQEFPEVAIQTEGEQGVASHIPNKQTPLFDVPDNDSPSSEDILEVTSPTLSSSNILDTPVSYHLPFKHNRGKPPARYSADEEGKRAKYPISNHVTTQRLSDPLKAFANRERSSIVSFCFPSNDTKIGPLKKLINDEHLAIYKDFTIEEFYSDIWKGSRLDDSRLDQFKA</sequence>
<protein>
    <submittedName>
        <fullName evidence="2">Uncharacterized protein</fullName>
    </submittedName>
</protein>